<keyword evidence="8 13" id="KW-0479">Metal-binding</keyword>
<dbReference type="GO" id="GO:0009098">
    <property type="term" value="P:L-leucine biosynthetic process"/>
    <property type="evidence" value="ECO:0007669"/>
    <property type="project" value="UniProtKB-UniRule"/>
</dbReference>
<dbReference type="InterPro" id="IPR004430">
    <property type="entry name" value="3-IsopropMal_deHydase_lsu"/>
</dbReference>
<dbReference type="EMBL" id="FNYC01000005">
    <property type="protein sequence ID" value="SEJ25897.1"/>
    <property type="molecule type" value="Genomic_DNA"/>
</dbReference>
<dbReference type="InterPro" id="IPR015931">
    <property type="entry name" value="Acnase/IPM_dHydase_lsu_aba_1/3"/>
</dbReference>
<dbReference type="NCBIfam" id="NF009116">
    <property type="entry name" value="PRK12466.1"/>
    <property type="match status" value="1"/>
</dbReference>
<keyword evidence="12 13" id="KW-0100">Branched-chain amino acid biosynthesis</keyword>
<comment type="similarity">
    <text evidence="13">Belongs to the aconitase/IPM isomerase family. LeuC type 1 subfamily.</text>
</comment>
<comment type="function">
    <text evidence="2 13">Catalyzes the isomerization between 2-isopropylmalate and 3-isopropylmalate, via the formation of 2-isopropylmaleate.</text>
</comment>
<evidence type="ECO:0000313" key="17">
    <source>
        <dbReference type="Proteomes" id="UP000199420"/>
    </source>
</evidence>
<dbReference type="HAMAP" id="MF_01026">
    <property type="entry name" value="LeuC_type1"/>
    <property type="match status" value="1"/>
</dbReference>
<dbReference type="Proteomes" id="UP000199420">
    <property type="component" value="Unassembled WGS sequence"/>
</dbReference>
<dbReference type="InterPro" id="IPR001030">
    <property type="entry name" value="Acoase/IPM_deHydtase_lsu_aba"/>
</dbReference>
<keyword evidence="5 13" id="KW-0432">Leucine biosynthesis</keyword>
<dbReference type="GO" id="GO:0046872">
    <property type="term" value="F:metal ion binding"/>
    <property type="evidence" value="ECO:0007669"/>
    <property type="project" value="UniProtKB-KW"/>
</dbReference>
<dbReference type="PRINTS" id="PR00415">
    <property type="entry name" value="ACONITASE"/>
</dbReference>
<evidence type="ECO:0000256" key="4">
    <source>
        <dbReference type="ARBA" id="ARBA00011271"/>
    </source>
</evidence>
<dbReference type="NCBIfam" id="TIGR00170">
    <property type="entry name" value="leuC"/>
    <property type="match status" value="1"/>
</dbReference>
<dbReference type="EC" id="4.2.1.33" evidence="13"/>
<feature type="region of interest" description="Disordered" evidence="14">
    <location>
        <begin position="62"/>
        <end position="82"/>
    </location>
</feature>
<evidence type="ECO:0000256" key="9">
    <source>
        <dbReference type="ARBA" id="ARBA00023004"/>
    </source>
</evidence>
<dbReference type="PROSITE" id="PS01244">
    <property type="entry name" value="ACONITASE_2"/>
    <property type="match status" value="1"/>
</dbReference>
<feature type="binding site" evidence="13">
    <location>
        <position position="346"/>
    </location>
    <ligand>
        <name>[4Fe-4S] cluster</name>
        <dbReference type="ChEBI" id="CHEBI:49883"/>
    </ligand>
</feature>
<evidence type="ECO:0000256" key="13">
    <source>
        <dbReference type="HAMAP-Rule" id="MF_01026"/>
    </source>
</evidence>
<sequence length="470" mass="49728">MNPRTLFDKLWDAHVVVPETPDTPAVLYVDLHLVHEVTSPQAFDELRGRGLAVRRPDRTLATLDHSTPTLPPGPDGQRPYASAEARAQVAQLEANCRAFDIELHGWDSAERGIVHVIGPELGATQPGMTIVCGDSHTSTHGAFGALAFGIGTTEVGHVLATQCLLQRKPKTLAIHVDGALPPGVGAKDLVLHVIGRIGVDGGTGHVIEYRGAAIEALSMEERMTVCNMSIEAGARAGLIAPDEITFTWLKGRPRVPQGEAWECAVACWRALASDAGATYDREIRIDAREVRPTVTYGTHPGMAIALDAPVPAPRNAPEARALAYMRAEAGRPMRGMPVDVVFVGSCTNSRLPDLREAAAVLRGRRVASSVRMLVVPGSEAVRRAAEAEGLHDVFHAAGAEWRVPGCSMCIAMNGDLAQPGQLVVSTSNRNFEGRQGKGARTVLASPATAAASAVAGFVADAREVLAEVAA</sequence>
<dbReference type="NCBIfam" id="NF004016">
    <property type="entry name" value="PRK05478.1"/>
    <property type="match status" value="1"/>
</dbReference>
<dbReference type="OrthoDB" id="9802769at2"/>
<dbReference type="Pfam" id="PF00330">
    <property type="entry name" value="Aconitase"/>
    <property type="match status" value="1"/>
</dbReference>
<dbReference type="PANTHER" id="PTHR43822:SF9">
    <property type="entry name" value="3-ISOPROPYLMALATE DEHYDRATASE"/>
    <property type="match status" value="1"/>
</dbReference>
<evidence type="ECO:0000256" key="3">
    <source>
        <dbReference type="ARBA" id="ARBA00004729"/>
    </source>
</evidence>
<dbReference type="SUPFAM" id="SSF53732">
    <property type="entry name" value="Aconitase iron-sulfur domain"/>
    <property type="match status" value="1"/>
</dbReference>
<comment type="subunit">
    <text evidence="4 13">Heterodimer of LeuC and LeuD.</text>
</comment>
<dbReference type="CDD" id="cd01583">
    <property type="entry name" value="IPMI"/>
    <property type="match status" value="1"/>
</dbReference>
<dbReference type="GO" id="GO:0051539">
    <property type="term" value="F:4 iron, 4 sulfur cluster binding"/>
    <property type="evidence" value="ECO:0007669"/>
    <property type="project" value="UniProtKB-KW"/>
</dbReference>
<reference evidence="16 17" key="1">
    <citation type="submission" date="2016-10" db="EMBL/GenBank/DDBJ databases">
        <authorList>
            <person name="de Groot N.N."/>
        </authorList>
    </citation>
    <scope>NUCLEOTIDE SEQUENCE [LARGE SCALE GENOMIC DNA]</scope>
    <source>
        <strain evidence="16 17">DSM 26515</strain>
    </source>
</reference>
<evidence type="ECO:0000256" key="5">
    <source>
        <dbReference type="ARBA" id="ARBA00022430"/>
    </source>
</evidence>
<proteinExistence type="inferred from homology"/>
<evidence type="ECO:0000256" key="1">
    <source>
        <dbReference type="ARBA" id="ARBA00000491"/>
    </source>
</evidence>
<evidence type="ECO:0000256" key="2">
    <source>
        <dbReference type="ARBA" id="ARBA00002695"/>
    </source>
</evidence>
<dbReference type="Gene3D" id="3.30.499.10">
    <property type="entry name" value="Aconitase, domain 3"/>
    <property type="match status" value="2"/>
</dbReference>
<dbReference type="STRING" id="529704.SAMN02927913_2838"/>
<keyword evidence="7 13" id="KW-0028">Amino-acid biosynthesis</keyword>
<dbReference type="RefSeq" id="WP_091338259.1">
    <property type="nucleotide sequence ID" value="NZ_FNYC01000005.1"/>
</dbReference>
<keyword evidence="11 13" id="KW-0456">Lyase</keyword>
<comment type="pathway">
    <text evidence="3 13">Amino-acid biosynthesis; L-leucine biosynthesis; L-leucine from 3-methyl-2-oxobutanoate: step 2/4.</text>
</comment>
<accession>A0A1H6XGT3</accession>
<dbReference type="PROSITE" id="PS00450">
    <property type="entry name" value="ACONITASE_1"/>
    <property type="match status" value="1"/>
</dbReference>
<evidence type="ECO:0000256" key="12">
    <source>
        <dbReference type="ARBA" id="ARBA00023304"/>
    </source>
</evidence>
<evidence type="ECO:0000313" key="16">
    <source>
        <dbReference type="EMBL" id="SEJ25897.1"/>
    </source>
</evidence>
<evidence type="ECO:0000256" key="14">
    <source>
        <dbReference type="SAM" id="MobiDB-lite"/>
    </source>
</evidence>
<evidence type="ECO:0000256" key="6">
    <source>
        <dbReference type="ARBA" id="ARBA00022485"/>
    </source>
</evidence>
<dbReference type="GO" id="GO:0003861">
    <property type="term" value="F:3-isopropylmalate dehydratase activity"/>
    <property type="evidence" value="ECO:0007669"/>
    <property type="project" value="UniProtKB-UniRule"/>
</dbReference>
<evidence type="ECO:0000256" key="11">
    <source>
        <dbReference type="ARBA" id="ARBA00023239"/>
    </source>
</evidence>
<dbReference type="InterPro" id="IPR033941">
    <property type="entry name" value="IPMI_cat"/>
</dbReference>
<evidence type="ECO:0000256" key="10">
    <source>
        <dbReference type="ARBA" id="ARBA00023014"/>
    </source>
</evidence>
<keyword evidence="10 13" id="KW-0411">Iron-sulfur</keyword>
<dbReference type="InterPro" id="IPR036008">
    <property type="entry name" value="Aconitase_4Fe-4S_dom"/>
</dbReference>
<comment type="catalytic activity">
    <reaction evidence="1 13">
        <text>(2R,3S)-3-isopropylmalate = (2S)-2-isopropylmalate</text>
        <dbReference type="Rhea" id="RHEA:32287"/>
        <dbReference type="ChEBI" id="CHEBI:1178"/>
        <dbReference type="ChEBI" id="CHEBI:35121"/>
        <dbReference type="EC" id="4.2.1.33"/>
    </reaction>
</comment>
<evidence type="ECO:0000256" key="8">
    <source>
        <dbReference type="ARBA" id="ARBA00022723"/>
    </source>
</evidence>
<keyword evidence="17" id="KW-1185">Reference proteome</keyword>
<dbReference type="AlphaFoldDB" id="A0A1H6XGT3"/>
<feature type="binding site" evidence="13">
    <location>
        <position position="406"/>
    </location>
    <ligand>
        <name>[4Fe-4S] cluster</name>
        <dbReference type="ChEBI" id="CHEBI:49883"/>
    </ligand>
</feature>
<feature type="domain" description="Aconitase/3-isopropylmalate dehydratase large subunit alpha/beta/alpha" evidence="15">
    <location>
        <begin position="8"/>
        <end position="456"/>
    </location>
</feature>
<keyword evidence="6 13" id="KW-0004">4Fe-4S</keyword>
<dbReference type="PANTHER" id="PTHR43822">
    <property type="entry name" value="HOMOACONITASE, MITOCHONDRIAL-RELATED"/>
    <property type="match status" value="1"/>
</dbReference>
<keyword evidence="9 13" id="KW-0408">Iron</keyword>
<organism evidence="16 17">
    <name type="scientific">Frateuria terrea</name>
    <dbReference type="NCBI Taxonomy" id="529704"/>
    <lineage>
        <taxon>Bacteria</taxon>
        <taxon>Pseudomonadati</taxon>
        <taxon>Pseudomonadota</taxon>
        <taxon>Gammaproteobacteria</taxon>
        <taxon>Lysobacterales</taxon>
        <taxon>Rhodanobacteraceae</taxon>
        <taxon>Frateuria</taxon>
    </lineage>
</organism>
<evidence type="ECO:0000256" key="7">
    <source>
        <dbReference type="ARBA" id="ARBA00022605"/>
    </source>
</evidence>
<dbReference type="InterPro" id="IPR050067">
    <property type="entry name" value="IPM_dehydratase_rel_enz"/>
</dbReference>
<comment type="cofactor">
    <cofactor evidence="13">
        <name>[4Fe-4S] cluster</name>
        <dbReference type="ChEBI" id="CHEBI:49883"/>
    </cofactor>
    <text evidence="13">Binds 1 [4Fe-4S] cluster per subunit.</text>
</comment>
<evidence type="ECO:0000259" key="15">
    <source>
        <dbReference type="Pfam" id="PF00330"/>
    </source>
</evidence>
<dbReference type="InterPro" id="IPR018136">
    <property type="entry name" value="Aconitase_4Fe-4S_BS"/>
</dbReference>
<dbReference type="UniPathway" id="UPA00048">
    <property type="reaction ID" value="UER00071"/>
</dbReference>
<protein>
    <recommendedName>
        <fullName evidence="13">3-isopropylmalate dehydratase large subunit</fullName>
        <ecNumber evidence="13">4.2.1.33</ecNumber>
    </recommendedName>
    <alternativeName>
        <fullName evidence="13">Alpha-IPM isomerase</fullName>
        <shortName evidence="13">IPMI</shortName>
    </alternativeName>
    <alternativeName>
        <fullName evidence="13">Isopropylmalate isomerase</fullName>
    </alternativeName>
</protein>
<gene>
    <name evidence="13" type="primary">leuC</name>
    <name evidence="16" type="ORF">SAMN04487997_2861</name>
</gene>
<feature type="binding site" evidence="13">
    <location>
        <position position="409"/>
    </location>
    <ligand>
        <name>[4Fe-4S] cluster</name>
        <dbReference type="ChEBI" id="CHEBI:49883"/>
    </ligand>
</feature>
<name>A0A1H6XGT3_9GAMM</name>